<dbReference type="PROSITE" id="PS51782">
    <property type="entry name" value="LYSM"/>
    <property type="match status" value="1"/>
</dbReference>
<dbReference type="Proteomes" id="UP001501787">
    <property type="component" value="Unassembled WGS sequence"/>
</dbReference>
<keyword evidence="1" id="KW-0812">Transmembrane</keyword>
<dbReference type="PANTHER" id="PTHR34700">
    <property type="entry name" value="POTASSIUM BINDING PROTEIN KBP"/>
    <property type="match status" value="1"/>
</dbReference>
<feature type="transmembrane region" description="Helical" evidence="1">
    <location>
        <begin position="14"/>
        <end position="35"/>
    </location>
</feature>
<proteinExistence type="predicted"/>
<name>A0ABP3FUT2_9GAMM</name>
<dbReference type="InterPro" id="IPR018392">
    <property type="entry name" value="LysM"/>
</dbReference>
<keyword evidence="1" id="KW-0472">Membrane</keyword>
<reference evidence="4" key="1">
    <citation type="journal article" date="2019" name="Int. J. Syst. Evol. Microbiol.">
        <title>The Global Catalogue of Microorganisms (GCM) 10K type strain sequencing project: providing services to taxonomists for standard genome sequencing and annotation.</title>
        <authorList>
            <consortium name="The Broad Institute Genomics Platform"/>
            <consortium name="The Broad Institute Genome Sequencing Center for Infectious Disease"/>
            <person name="Wu L."/>
            <person name="Ma J."/>
        </authorList>
    </citation>
    <scope>NUCLEOTIDE SEQUENCE [LARGE SCALE GENOMIC DNA]</scope>
    <source>
        <strain evidence="4">JCM 16343</strain>
    </source>
</reference>
<keyword evidence="1" id="KW-1133">Transmembrane helix</keyword>
<dbReference type="EMBL" id="BAAAFR010000008">
    <property type="protein sequence ID" value="GAA0324405.1"/>
    <property type="molecule type" value="Genomic_DNA"/>
</dbReference>
<evidence type="ECO:0000313" key="3">
    <source>
        <dbReference type="EMBL" id="GAA0324405.1"/>
    </source>
</evidence>
<feature type="domain" description="LysM" evidence="2">
    <location>
        <begin position="80"/>
        <end position="128"/>
    </location>
</feature>
<dbReference type="PANTHER" id="PTHR34700:SF4">
    <property type="entry name" value="PHAGE-LIKE ELEMENT PBSX PROTEIN XKDP"/>
    <property type="match status" value="1"/>
</dbReference>
<dbReference type="InterPro" id="IPR036779">
    <property type="entry name" value="LysM_dom_sf"/>
</dbReference>
<protein>
    <submittedName>
        <fullName evidence="3">LysM peptidoglycan-binding domain-containing protein</fullName>
    </submittedName>
</protein>
<accession>A0ABP3FUT2</accession>
<sequence>MCYGSFILDSNSPILRRLFACAFYLPAIATVFLLMMDMTMKTSLSRIAKSVAMGIFGSAMLISAAHANNPAPTIKADAPNRYIVKKGDTLWDISGRYLDSPWRWKEIWATNKQIKNPNLIYPGDVLILCVIQGQTLVGVDTGEGCAGIEKQVLGTAAVAAVTVTSTANSIPPIPWSAIQHWLDKTVIVNPKDFDTTPHVLASKNRNLITARGDKIYAKGVPLLVGQRYGIYRKGELYVDPTTQKTIGLEATQVATGLVTSVASNGVSSIQLVDSYDKEVREGDRVFVELDDSIPPVFYPTPANVTRGGLIVRVMDSISSAARGSVVAINLGKIQGAKPGDVLTVYQKGPLVRDVFDNDSPVRLPDEPAGMVMVFNTFDNISYAYVLSSELPLNAGDKLLPPPYL</sequence>
<evidence type="ECO:0000259" key="2">
    <source>
        <dbReference type="PROSITE" id="PS51782"/>
    </source>
</evidence>
<dbReference type="InterPro" id="IPR052196">
    <property type="entry name" value="Bact_Kbp"/>
</dbReference>
<comment type="caution">
    <text evidence="3">The sequence shown here is derived from an EMBL/GenBank/DDBJ whole genome shotgun (WGS) entry which is preliminary data.</text>
</comment>
<organism evidence="3 4">
    <name type="scientific">Psychrobacter aestuarii</name>
    <dbReference type="NCBI Taxonomy" id="556327"/>
    <lineage>
        <taxon>Bacteria</taxon>
        <taxon>Pseudomonadati</taxon>
        <taxon>Pseudomonadota</taxon>
        <taxon>Gammaproteobacteria</taxon>
        <taxon>Moraxellales</taxon>
        <taxon>Moraxellaceae</taxon>
        <taxon>Psychrobacter</taxon>
    </lineage>
</organism>
<keyword evidence="4" id="KW-1185">Reference proteome</keyword>
<dbReference type="CDD" id="cd00118">
    <property type="entry name" value="LysM"/>
    <property type="match status" value="1"/>
</dbReference>
<evidence type="ECO:0000313" key="4">
    <source>
        <dbReference type="Proteomes" id="UP001501787"/>
    </source>
</evidence>
<dbReference type="Pfam" id="PF01476">
    <property type="entry name" value="LysM"/>
    <property type="match status" value="1"/>
</dbReference>
<evidence type="ECO:0000256" key="1">
    <source>
        <dbReference type="SAM" id="Phobius"/>
    </source>
</evidence>
<dbReference type="Gene3D" id="3.10.350.10">
    <property type="entry name" value="LysM domain"/>
    <property type="match status" value="1"/>
</dbReference>
<dbReference type="SMART" id="SM00257">
    <property type="entry name" value="LysM"/>
    <property type="match status" value="1"/>
</dbReference>
<gene>
    <name evidence="3" type="ORF">GCM10009129_22770</name>
</gene>
<dbReference type="SUPFAM" id="SSF54106">
    <property type="entry name" value="LysM domain"/>
    <property type="match status" value="1"/>
</dbReference>